<comment type="miscellaneous">
    <text evidence="11">This protein is similar to the oxygenase domain of eukaryotic nitric oxide synthases but lacks the reductase domain which, in eukaryotes, is responsible for transfer of electrons to the ferric heme during nitric oxide synthesis.</text>
</comment>
<reference evidence="14 15" key="1">
    <citation type="submission" date="2019-01" db="EMBL/GenBank/DDBJ databases">
        <title>Draft genome sequence of Dictyobacter sp. Uno17.</title>
        <authorList>
            <person name="Wang C.M."/>
            <person name="Zheng Y."/>
            <person name="Sakai Y."/>
            <person name="Abe K."/>
            <person name="Yokota A."/>
            <person name="Yabe S."/>
        </authorList>
    </citation>
    <scope>NUCLEOTIDE SEQUENCE [LARGE SCALE GENOMIC DNA]</scope>
    <source>
        <strain evidence="14 15">Uno17</strain>
    </source>
</reference>
<keyword evidence="6 11" id="KW-0349">Heme</keyword>
<evidence type="ECO:0000256" key="9">
    <source>
        <dbReference type="ARBA" id="ARBA00023004"/>
    </source>
</evidence>
<evidence type="ECO:0000259" key="13">
    <source>
        <dbReference type="PROSITE" id="PS60001"/>
    </source>
</evidence>
<dbReference type="InterPro" id="IPR044944">
    <property type="entry name" value="NOS_dom_3"/>
</dbReference>
<comment type="function">
    <text evidence="2 11">Catalyzes the production of nitric oxide.</text>
</comment>
<evidence type="ECO:0000256" key="11">
    <source>
        <dbReference type="PIRNR" id="PIRNR037219"/>
    </source>
</evidence>
<dbReference type="SUPFAM" id="SSF56512">
    <property type="entry name" value="Nitric oxide (NO) synthase oxygenase domain"/>
    <property type="match status" value="1"/>
</dbReference>
<dbReference type="InterPro" id="IPR017142">
    <property type="entry name" value="Nitric_oxide_synthase_Oase-su"/>
</dbReference>
<dbReference type="PIRSF" id="PIRSF037219">
    <property type="entry name" value="NOS_oxygenase"/>
    <property type="match status" value="1"/>
</dbReference>
<dbReference type="GO" id="GO:0020037">
    <property type="term" value="F:heme binding"/>
    <property type="evidence" value="ECO:0007669"/>
    <property type="project" value="InterPro"/>
</dbReference>
<comment type="cofactor">
    <cofactor evidence="1 11 12">
        <name>heme</name>
        <dbReference type="ChEBI" id="CHEBI:30413"/>
    </cofactor>
</comment>
<dbReference type="AlphaFoldDB" id="A0A5A5THB7"/>
<keyword evidence="7 11" id="KW-0479">Metal-binding</keyword>
<sequence>MSDRHLFLPQNYDYISFEDVAEYYLQYQQELGLPIKDIELRLEHIQEEIRRSGTYDQTYNEVSVGTKLAWKHAIRCIGRLHWNSLEVRDLRHLSHSDDIFQALIEHIELSTNGGKIKPFITLFAPQELGKPGIRIWNTQLIRYAGYQNADGTILGDPAEVNFTRFALELGWKPEKTQRTAFDILPLILQLPGQKPQLFNLPPDIVLEVPIIHPEYQWFADLDLKWYAFPAISNMCLEIGGIRYTAAPFSGWYLVTEIGARNFGDVNRYNFLPKIAAKMGLNTNSDRSLWKDQALVELNRALLYSYTQKKVTMIDHHTATRQFVLHEEQEKKAGRQVHADWKWIVPPMSGSTTPVYHRNYESIQLKPNWFYQSNTWEEYALPIGG</sequence>
<evidence type="ECO:0000313" key="15">
    <source>
        <dbReference type="Proteomes" id="UP000322530"/>
    </source>
</evidence>
<protein>
    <recommendedName>
        <fullName evidence="5 11">Nitric oxide synthase oxygenase</fullName>
        <ecNumber evidence="4 11">1.14.14.47</ecNumber>
    </recommendedName>
</protein>
<evidence type="ECO:0000256" key="8">
    <source>
        <dbReference type="ARBA" id="ARBA00023002"/>
    </source>
</evidence>
<dbReference type="EMBL" id="BIXY01000068">
    <property type="protein sequence ID" value="GCF10364.1"/>
    <property type="molecule type" value="Genomic_DNA"/>
</dbReference>
<dbReference type="Gene3D" id="3.90.340.10">
    <property type="entry name" value="Nitric Oxide Synthase, Chain A, domain 1"/>
    <property type="match status" value="1"/>
</dbReference>
<evidence type="ECO:0000313" key="14">
    <source>
        <dbReference type="EMBL" id="GCF10364.1"/>
    </source>
</evidence>
<dbReference type="PROSITE" id="PS60001">
    <property type="entry name" value="NOS"/>
    <property type="match status" value="1"/>
</dbReference>
<feature type="domain" description="Nitric oxide synthase (NOS)" evidence="13">
    <location>
        <begin position="75"/>
        <end position="82"/>
    </location>
</feature>
<dbReference type="EC" id="1.14.14.47" evidence="4 11"/>
<dbReference type="InterPro" id="IPR044943">
    <property type="entry name" value="NOS_dom_1"/>
</dbReference>
<evidence type="ECO:0000256" key="2">
    <source>
        <dbReference type="ARBA" id="ARBA00002642"/>
    </source>
</evidence>
<evidence type="ECO:0000256" key="6">
    <source>
        <dbReference type="ARBA" id="ARBA00022617"/>
    </source>
</evidence>
<comment type="subunit">
    <text evidence="11">Homodimer.</text>
</comment>
<evidence type="ECO:0000256" key="10">
    <source>
        <dbReference type="ARBA" id="ARBA00048713"/>
    </source>
</evidence>
<evidence type="ECO:0000256" key="7">
    <source>
        <dbReference type="ARBA" id="ARBA00022723"/>
    </source>
</evidence>
<dbReference type="PANTHER" id="PTHR43410">
    <property type="entry name" value="NITRIC OXIDE SYNTHASE OXYGENASE"/>
    <property type="match status" value="1"/>
</dbReference>
<evidence type="ECO:0000256" key="5">
    <source>
        <dbReference type="ARBA" id="ARBA00018859"/>
    </source>
</evidence>
<dbReference type="InterPro" id="IPR044940">
    <property type="entry name" value="NOS_dom_2"/>
</dbReference>
<dbReference type="Pfam" id="PF02898">
    <property type="entry name" value="NO_synthase"/>
    <property type="match status" value="1"/>
</dbReference>
<evidence type="ECO:0000256" key="3">
    <source>
        <dbReference type="ARBA" id="ARBA00005411"/>
    </source>
</evidence>
<gene>
    <name evidence="14" type="primary">nos_1</name>
    <name evidence="14" type="ORF">KDI_39280</name>
</gene>
<keyword evidence="8 11" id="KW-0560">Oxidoreductase</keyword>
<name>A0A5A5THB7_9CHLR</name>
<dbReference type="InterPro" id="IPR004030">
    <property type="entry name" value="NOS_N"/>
</dbReference>
<dbReference type="Proteomes" id="UP000322530">
    <property type="component" value="Unassembled WGS sequence"/>
</dbReference>
<keyword evidence="15" id="KW-1185">Reference proteome</keyword>
<dbReference type="GO" id="GO:0046872">
    <property type="term" value="F:metal ion binding"/>
    <property type="evidence" value="ECO:0007669"/>
    <property type="project" value="UniProtKB-KW"/>
</dbReference>
<dbReference type="Gene3D" id="3.90.1230.10">
    <property type="entry name" value="Nitric Oxide Synthase, Chain A, domain 3"/>
    <property type="match status" value="1"/>
</dbReference>
<evidence type="ECO:0000256" key="1">
    <source>
        <dbReference type="ARBA" id="ARBA00001971"/>
    </source>
</evidence>
<comment type="catalytic activity">
    <reaction evidence="10">
        <text>3 reduced [flavodoxin] + 2 L-arginine + 4 O2 = 3 oxidized [flavodoxin] + 2 L-citrulline + 2 nitric oxide + 4 H2O + 5 H(+)</text>
        <dbReference type="Rhea" id="RHEA:52324"/>
        <dbReference type="Rhea" id="RHEA-COMP:10622"/>
        <dbReference type="Rhea" id="RHEA-COMP:10623"/>
        <dbReference type="ChEBI" id="CHEBI:15377"/>
        <dbReference type="ChEBI" id="CHEBI:15378"/>
        <dbReference type="ChEBI" id="CHEBI:15379"/>
        <dbReference type="ChEBI" id="CHEBI:16480"/>
        <dbReference type="ChEBI" id="CHEBI:32682"/>
        <dbReference type="ChEBI" id="CHEBI:57618"/>
        <dbReference type="ChEBI" id="CHEBI:57743"/>
        <dbReference type="ChEBI" id="CHEBI:58210"/>
        <dbReference type="EC" id="1.14.14.47"/>
    </reaction>
</comment>
<dbReference type="GO" id="GO:0006809">
    <property type="term" value="P:nitric oxide biosynthetic process"/>
    <property type="evidence" value="ECO:0007669"/>
    <property type="project" value="InterPro"/>
</dbReference>
<dbReference type="Gene3D" id="3.90.440.10">
    <property type="entry name" value="Nitric Oxide Synthase,Heme Domain,Chain A domain 2"/>
    <property type="match status" value="1"/>
</dbReference>
<accession>A0A5A5THB7</accession>
<dbReference type="InterPro" id="IPR036119">
    <property type="entry name" value="NOS_N_sf"/>
</dbReference>
<comment type="similarity">
    <text evidence="3 11">Belongs to the NOS family. Bacterial NOS oxygenase subfamily.</text>
</comment>
<proteinExistence type="inferred from homology"/>
<dbReference type="PANTHER" id="PTHR43410:SF1">
    <property type="entry name" value="NITRIC OXIDE SYNTHASE"/>
    <property type="match status" value="1"/>
</dbReference>
<organism evidence="14 15">
    <name type="scientific">Dictyobacter arantiisoli</name>
    <dbReference type="NCBI Taxonomy" id="2014874"/>
    <lineage>
        <taxon>Bacteria</taxon>
        <taxon>Bacillati</taxon>
        <taxon>Chloroflexota</taxon>
        <taxon>Ktedonobacteria</taxon>
        <taxon>Ktedonobacterales</taxon>
        <taxon>Dictyobacteraceae</taxon>
        <taxon>Dictyobacter</taxon>
    </lineage>
</organism>
<feature type="binding site" description="axial binding residue" evidence="12">
    <location>
        <position position="76"/>
    </location>
    <ligand>
        <name>heme</name>
        <dbReference type="ChEBI" id="CHEBI:30413"/>
    </ligand>
    <ligandPart>
        <name>Fe</name>
        <dbReference type="ChEBI" id="CHEBI:18248"/>
    </ligandPart>
</feature>
<dbReference type="InterPro" id="IPR050607">
    <property type="entry name" value="NOS"/>
</dbReference>
<keyword evidence="9 11" id="KW-0408">Iron</keyword>
<dbReference type="RefSeq" id="WP_235932636.1">
    <property type="nucleotide sequence ID" value="NZ_BIXY01000068.1"/>
</dbReference>
<evidence type="ECO:0000256" key="12">
    <source>
        <dbReference type="PIRSR" id="PIRSR037219-1"/>
    </source>
</evidence>
<dbReference type="CDD" id="cd00575">
    <property type="entry name" value="NOS_oxygenase"/>
    <property type="match status" value="1"/>
</dbReference>
<evidence type="ECO:0000256" key="4">
    <source>
        <dbReference type="ARBA" id="ARBA00012735"/>
    </source>
</evidence>
<comment type="caution">
    <text evidence="14">The sequence shown here is derived from an EMBL/GenBank/DDBJ whole genome shotgun (WGS) entry which is preliminary data.</text>
</comment>
<dbReference type="GO" id="GO:0004517">
    <property type="term" value="F:nitric-oxide synthase activity"/>
    <property type="evidence" value="ECO:0007669"/>
    <property type="project" value="InterPro"/>
</dbReference>